<comment type="similarity">
    <text evidence="1">Belongs to the NAD(P)-dependent epimerase/dehydratase family.</text>
</comment>
<feature type="domain" description="NAD-dependent epimerase/dehydratase" evidence="2">
    <location>
        <begin position="9"/>
        <end position="196"/>
    </location>
</feature>
<dbReference type="Gene3D" id="3.40.50.720">
    <property type="entry name" value="NAD(P)-binding Rossmann-like Domain"/>
    <property type="match status" value="1"/>
</dbReference>
<sequence>ARPTSKIDNLKKLGAEVIIGDITDKDSVFRAVKGTDKVFNIAAAYREANLPAKAYWDVNFKGTRNIINACLKYEVSRFVYCSTIGVVSSVKNPPADETAPYSPGDVYQESKCAAEKEVLRYVRDKKLPASVVRPCAIYGPGDLRLLKMFRMIAHKKLYMIGSGNALYHMVYIKDLVSGFILASEKKEAIGEVFIIGGERYTTLNELFQIIADEFDVKLPKIHLPLIPVEILSAIIEYIYKPFGKKPPLYRRRIAFFKKNRAFDISKAIRVLGYKPEFDLKTGIHLTAKWYIDNGYIYNIKIH</sequence>
<name>X0ZH55_9ZZZZ</name>
<gene>
    <name evidence="3" type="ORF">S01H4_08308</name>
</gene>
<evidence type="ECO:0000313" key="3">
    <source>
        <dbReference type="EMBL" id="GAG68669.1"/>
    </source>
</evidence>
<dbReference type="InterPro" id="IPR036291">
    <property type="entry name" value="NAD(P)-bd_dom_sf"/>
</dbReference>
<dbReference type="Pfam" id="PF01370">
    <property type="entry name" value="Epimerase"/>
    <property type="match status" value="1"/>
</dbReference>
<evidence type="ECO:0000259" key="2">
    <source>
        <dbReference type="Pfam" id="PF01370"/>
    </source>
</evidence>
<dbReference type="InterPro" id="IPR001509">
    <property type="entry name" value="Epimerase_deHydtase"/>
</dbReference>
<evidence type="ECO:0000256" key="1">
    <source>
        <dbReference type="ARBA" id="ARBA00007637"/>
    </source>
</evidence>
<reference evidence="3" key="1">
    <citation type="journal article" date="2014" name="Front. Microbiol.">
        <title>High frequency of phylogenetically diverse reductive dehalogenase-homologous genes in deep subseafloor sedimentary metagenomes.</title>
        <authorList>
            <person name="Kawai M."/>
            <person name="Futagami T."/>
            <person name="Toyoda A."/>
            <person name="Takaki Y."/>
            <person name="Nishi S."/>
            <person name="Hori S."/>
            <person name="Arai W."/>
            <person name="Tsubouchi T."/>
            <person name="Morono Y."/>
            <person name="Uchiyama I."/>
            <person name="Ito T."/>
            <person name="Fujiyama A."/>
            <person name="Inagaki F."/>
            <person name="Takami H."/>
        </authorList>
    </citation>
    <scope>NUCLEOTIDE SEQUENCE</scope>
    <source>
        <strain evidence="3">Expedition CK06-06</strain>
    </source>
</reference>
<protein>
    <recommendedName>
        <fullName evidence="2">NAD-dependent epimerase/dehydratase domain-containing protein</fullName>
    </recommendedName>
</protein>
<dbReference type="AlphaFoldDB" id="X0ZH55"/>
<comment type="caution">
    <text evidence="3">The sequence shown here is derived from an EMBL/GenBank/DDBJ whole genome shotgun (WGS) entry which is preliminary data.</text>
</comment>
<proteinExistence type="inferred from homology"/>
<accession>X0ZH55</accession>
<organism evidence="3">
    <name type="scientific">marine sediment metagenome</name>
    <dbReference type="NCBI Taxonomy" id="412755"/>
    <lineage>
        <taxon>unclassified sequences</taxon>
        <taxon>metagenomes</taxon>
        <taxon>ecological metagenomes</taxon>
    </lineage>
</organism>
<dbReference type="PANTHER" id="PTHR43000">
    <property type="entry name" value="DTDP-D-GLUCOSE 4,6-DEHYDRATASE-RELATED"/>
    <property type="match status" value="1"/>
</dbReference>
<feature type="non-terminal residue" evidence="3">
    <location>
        <position position="1"/>
    </location>
</feature>
<dbReference type="SUPFAM" id="SSF51735">
    <property type="entry name" value="NAD(P)-binding Rossmann-fold domains"/>
    <property type="match status" value="1"/>
</dbReference>
<dbReference type="EMBL" id="BART01002833">
    <property type="protein sequence ID" value="GAG68669.1"/>
    <property type="molecule type" value="Genomic_DNA"/>
</dbReference>